<dbReference type="Pfam" id="PF16655">
    <property type="entry name" value="PhoD_N"/>
    <property type="match status" value="1"/>
</dbReference>
<dbReference type="InterPro" id="IPR029052">
    <property type="entry name" value="Metallo-depent_PP-like"/>
</dbReference>
<proteinExistence type="predicted"/>
<dbReference type="InterPro" id="IPR018946">
    <property type="entry name" value="PhoD-like_MPP"/>
</dbReference>
<feature type="domain" description="Phospholipase D N-terminal" evidence="2">
    <location>
        <begin position="48"/>
        <end position="135"/>
    </location>
</feature>
<dbReference type="STRING" id="361183.AMC99_02414"/>
<reference evidence="3 4" key="1">
    <citation type="submission" date="2015-09" db="EMBL/GenBank/DDBJ databases">
        <title>Complete genome sequence of a benzo[a]pyrene-degrading bacterium Altererythrobacter epoxidivorans CGMCC 1.7731T.</title>
        <authorList>
            <person name="Li Z."/>
            <person name="Cheng H."/>
            <person name="Huo Y."/>
            <person name="Xu X."/>
        </authorList>
    </citation>
    <scope>NUCLEOTIDE SEQUENCE [LARGE SCALE GENOMIC DNA]</scope>
    <source>
        <strain evidence="3 4">CGMCC 1.7731</strain>
    </source>
</reference>
<evidence type="ECO:0000259" key="1">
    <source>
        <dbReference type="Pfam" id="PF09423"/>
    </source>
</evidence>
<dbReference type="InterPro" id="IPR006311">
    <property type="entry name" value="TAT_signal"/>
</dbReference>
<dbReference type="OrthoDB" id="327733at2"/>
<evidence type="ECO:0000313" key="3">
    <source>
        <dbReference type="EMBL" id="ALE17689.1"/>
    </source>
</evidence>
<protein>
    <submittedName>
        <fullName evidence="3">Alkaline phosphatase</fullName>
    </submittedName>
</protein>
<dbReference type="InterPro" id="IPR052900">
    <property type="entry name" value="Phospholipid_Metab_Enz"/>
</dbReference>
<name>A0A0M4M9X5_9SPHN</name>
<dbReference type="EMBL" id="CP012669">
    <property type="protein sequence ID" value="ALE17689.1"/>
    <property type="molecule type" value="Genomic_DNA"/>
</dbReference>
<feature type="domain" description="PhoD-like phosphatase metallophosphatase" evidence="1">
    <location>
        <begin position="146"/>
        <end position="523"/>
    </location>
</feature>
<evidence type="ECO:0000259" key="2">
    <source>
        <dbReference type="Pfam" id="PF16655"/>
    </source>
</evidence>
<dbReference type="PANTHER" id="PTHR43606:SF2">
    <property type="entry name" value="ALKALINE PHOSPHATASE FAMILY PROTEIN (AFU_ORTHOLOGUE AFUA_5G03860)"/>
    <property type="match status" value="1"/>
</dbReference>
<dbReference type="KEGG" id="aep:AMC99_02414"/>
<dbReference type="PATRIC" id="fig|361183.4.peg.2371"/>
<dbReference type="Proteomes" id="UP000057938">
    <property type="component" value="Chromosome"/>
</dbReference>
<gene>
    <name evidence="3" type="ORF">AMC99_02414</name>
</gene>
<keyword evidence="4" id="KW-1185">Reference proteome</keyword>
<evidence type="ECO:0000313" key="4">
    <source>
        <dbReference type="Proteomes" id="UP000057938"/>
    </source>
</evidence>
<dbReference type="CDD" id="cd07389">
    <property type="entry name" value="MPP_PhoD"/>
    <property type="match status" value="1"/>
</dbReference>
<dbReference type="InterPro" id="IPR032093">
    <property type="entry name" value="PhoD_N"/>
</dbReference>
<dbReference type="PROSITE" id="PS51318">
    <property type="entry name" value="TAT"/>
    <property type="match status" value="1"/>
</dbReference>
<sequence length="554" mass="60973">MIKNDPPQTHARPSLPLSRRGLFQLGAASAALAAAPQAARGFGSGFTHGVASGEPGPDKVMLWTRYVTEEDTALLWQVSENEDFSEIVAEGSALAKAENDWCAKSWADGLRGGRWYYYRFTAPDGGLSEIGRTRTLPEGDVASFRMAVFSCSNFGFGYFNAYAHAALANDVELALHLGDYIYEYNRGNYPSPQQAHPDRMLFPENEIVTLADYRVRYATYRADPDLRRIHQVLPMISIWDDHEVANDSWKGGAQNHQSETEGDYELRKRTALKVYREWMPVSDEPYTSYEIGDLATLFRLETRLEGREEQFSLADVLEGATSPEEAKSALVKFRDNTWSDPDRQMLGAEQEAWLGDALKASKSSGRNWQVLVQQVLMGSVKSPPGLLQAMGEDTPDYIRKRLTASAMASAAGLPASMDSWDGYPGARKRVFDLARQADADLLVLAGDSHNAWAFDLDLDGAAVGVEFGVQSVSSPGLETSLPTIPPASFAAAAVSANPQLKWVDTSQRGYLRLELTAEKAVTEFRFSESVKSRSAKLAGTKVIEVPAGSRRMRA</sequence>
<dbReference type="Gene3D" id="2.60.40.380">
    <property type="entry name" value="Purple acid phosphatase-like, N-terminal"/>
    <property type="match status" value="1"/>
</dbReference>
<dbReference type="RefSeq" id="WP_061927991.1">
    <property type="nucleotide sequence ID" value="NZ_CP012669.1"/>
</dbReference>
<dbReference type="Gene3D" id="3.60.21.70">
    <property type="entry name" value="PhoD-like phosphatase"/>
    <property type="match status" value="1"/>
</dbReference>
<dbReference type="PANTHER" id="PTHR43606">
    <property type="entry name" value="PHOSPHATASE, PUTATIVE (AFU_ORTHOLOGUE AFUA_6G08710)-RELATED"/>
    <property type="match status" value="1"/>
</dbReference>
<dbReference type="SUPFAM" id="SSF56300">
    <property type="entry name" value="Metallo-dependent phosphatases"/>
    <property type="match status" value="1"/>
</dbReference>
<dbReference type="Pfam" id="PF09423">
    <property type="entry name" value="PhoD"/>
    <property type="match status" value="1"/>
</dbReference>
<dbReference type="InterPro" id="IPR038607">
    <property type="entry name" value="PhoD-like_sf"/>
</dbReference>
<organism evidence="3 4">
    <name type="scientific">Altererythrobacter epoxidivorans</name>
    <dbReference type="NCBI Taxonomy" id="361183"/>
    <lineage>
        <taxon>Bacteria</taxon>
        <taxon>Pseudomonadati</taxon>
        <taxon>Pseudomonadota</taxon>
        <taxon>Alphaproteobacteria</taxon>
        <taxon>Sphingomonadales</taxon>
        <taxon>Erythrobacteraceae</taxon>
        <taxon>Altererythrobacter</taxon>
    </lineage>
</organism>
<accession>A0A0M4M9X5</accession>
<dbReference type="AlphaFoldDB" id="A0A0M4M9X5"/>